<evidence type="ECO:0000256" key="6">
    <source>
        <dbReference type="ARBA" id="ARBA00022989"/>
    </source>
</evidence>
<feature type="transmembrane region" description="Helical" evidence="8">
    <location>
        <begin position="285"/>
        <end position="307"/>
    </location>
</feature>
<dbReference type="Gene3D" id="1.20.1250.20">
    <property type="entry name" value="MFS general substrate transporter like domains"/>
    <property type="match status" value="1"/>
</dbReference>
<evidence type="ECO:0000313" key="10">
    <source>
        <dbReference type="EMBL" id="GAD48526.1"/>
    </source>
</evidence>
<dbReference type="GO" id="GO:0022857">
    <property type="term" value="F:transmembrane transporter activity"/>
    <property type="evidence" value="ECO:0007669"/>
    <property type="project" value="InterPro"/>
</dbReference>
<dbReference type="CDD" id="cd17503">
    <property type="entry name" value="MFS_LmrB_MDR_like"/>
    <property type="match status" value="1"/>
</dbReference>
<feature type="transmembrane region" description="Helical" evidence="8">
    <location>
        <begin position="256"/>
        <end position="279"/>
    </location>
</feature>
<dbReference type="Pfam" id="PF07690">
    <property type="entry name" value="MFS_1"/>
    <property type="match status" value="1"/>
</dbReference>
<name>U2Y5W4_9SPHN</name>
<keyword evidence="5 8" id="KW-0812">Transmembrane</keyword>
<dbReference type="InterPro" id="IPR004638">
    <property type="entry name" value="EmrB-like"/>
</dbReference>
<gene>
    <name evidence="10" type="ORF">NT2_03_00140</name>
</gene>
<evidence type="ECO:0000313" key="11">
    <source>
        <dbReference type="Proteomes" id="UP000016568"/>
    </source>
</evidence>
<feature type="transmembrane region" description="Helical" evidence="8">
    <location>
        <begin position="127"/>
        <end position="145"/>
    </location>
</feature>
<dbReference type="Proteomes" id="UP000016568">
    <property type="component" value="Unassembled WGS sequence"/>
</dbReference>
<evidence type="ECO:0000256" key="7">
    <source>
        <dbReference type="ARBA" id="ARBA00023136"/>
    </source>
</evidence>
<dbReference type="InterPro" id="IPR036259">
    <property type="entry name" value="MFS_trans_sf"/>
</dbReference>
<feature type="transmembrane region" description="Helical" evidence="8">
    <location>
        <begin position="455"/>
        <end position="476"/>
    </location>
</feature>
<evidence type="ECO:0000256" key="3">
    <source>
        <dbReference type="ARBA" id="ARBA00022448"/>
    </source>
</evidence>
<comment type="caution">
    <text evidence="10">The sequence shown here is derived from an EMBL/GenBank/DDBJ whole genome shotgun (WGS) entry which is preliminary data.</text>
</comment>
<keyword evidence="6 8" id="KW-1133">Transmembrane helix</keyword>
<dbReference type="AlphaFoldDB" id="U2Y5W4"/>
<feature type="transmembrane region" description="Helical" evidence="8">
    <location>
        <begin position="62"/>
        <end position="82"/>
    </location>
</feature>
<sequence length="490" mass="52963">MVLALSNFMVVLDMTIANVSVPHIAGDLGISASQGTWVITSYAVSEAICVPLTGWLAQRFGAVRVFIASMAGFGIFSLLCGLSPTLDMLVLCRIGQGLCGGPIMPMSQALLLRLYPPEMRARAMGTWAMTTLLGPALGPILGGTISDNWSWHWIFFINVPIAVMISLAAIALLRPLESEKIKLPIDTVGLVLLVFWIGCLQIMLDIGREHDWFSDPIVIGLAICSFVGFVVFVIWELTEDHPVVDLRLFANRGFSFGLIALSLCFGTYFASIVVIPQWLQMSMGYTATMAGLVTAFTAMSALTTSAIAARMVGKVDPRIMVSCAMAWLGLMALWRTTHWTADADFWTLALPQMIQGIAMPFFIVPLTTITLGAVHPSQVASAAGLQNFVRTMASAIAASIVLTLWDNAQRVSRSEIVSNLQPDDTLRDLANSGFQTSQGWQVINNLADQQALAVGINHIFLLSCFALFLAAALVWITPKPKGPVDQSAAH</sequence>
<evidence type="ECO:0000259" key="9">
    <source>
        <dbReference type="PROSITE" id="PS50850"/>
    </source>
</evidence>
<protein>
    <submittedName>
        <fullName evidence="10">Putative multidrug resistance protein B</fullName>
    </submittedName>
</protein>
<evidence type="ECO:0000256" key="1">
    <source>
        <dbReference type="ARBA" id="ARBA00004651"/>
    </source>
</evidence>
<keyword evidence="4" id="KW-1003">Cell membrane</keyword>
<dbReference type="InterPro" id="IPR011701">
    <property type="entry name" value="MFS"/>
</dbReference>
<dbReference type="Gene3D" id="1.20.1720.10">
    <property type="entry name" value="Multidrug resistance protein D"/>
    <property type="match status" value="1"/>
</dbReference>
<comment type="subcellular location">
    <subcellularLocation>
        <location evidence="1">Cell membrane</location>
        <topology evidence="1">Multi-pass membrane protein</topology>
    </subcellularLocation>
</comment>
<reference evidence="10 11" key="1">
    <citation type="submission" date="2013-09" db="EMBL/GenBank/DDBJ databases">
        <title>Whole genome shotgun sequence of Novosphingobium tardaugens NBRC 16725.</title>
        <authorList>
            <person name="Isaki S."/>
            <person name="Hosoyama A."/>
            <person name="Tsuchikane K."/>
            <person name="Katsumata H."/>
            <person name="Ando Y."/>
            <person name="Yamazaki S."/>
            <person name="Fujita N."/>
        </authorList>
    </citation>
    <scope>NUCLEOTIDE SEQUENCE [LARGE SCALE GENOMIC DNA]</scope>
    <source>
        <strain evidence="10 11">NBRC 16725</strain>
    </source>
</reference>
<dbReference type="PANTHER" id="PTHR42718">
    <property type="entry name" value="MAJOR FACILITATOR SUPERFAMILY MULTIDRUG TRANSPORTER MFSC"/>
    <property type="match status" value="1"/>
</dbReference>
<dbReference type="SUPFAM" id="SSF103473">
    <property type="entry name" value="MFS general substrate transporter"/>
    <property type="match status" value="1"/>
</dbReference>
<dbReference type="GO" id="GO:0005886">
    <property type="term" value="C:plasma membrane"/>
    <property type="evidence" value="ECO:0007669"/>
    <property type="project" value="UniProtKB-SubCell"/>
</dbReference>
<feature type="transmembrane region" description="Helical" evidence="8">
    <location>
        <begin position="151"/>
        <end position="173"/>
    </location>
</feature>
<feature type="transmembrane region" description="Helical" evidence="8">
    <location>
        <begin position="216"/>
        <end position="235"/>
    </location>
</feature>
<feature type="domain" description="Major facilitator superfamily (MFS) profile" evidence="9">
    <location>
        <begin position="1"/>
        <end position="481"/>
    </location>
</feature>
<dbReference type="eggNOG" id="COG2814">
    <property type="taxonomic scope" value="Bacteria"/>
</dbReference>
<evidence type="ECO:0000256" key="8">
    <source>
        <dbReference type="SAM" id="Phobius"/>
    </source>
</evidence>
<dbReference type="EMBL" id="BASZ01000003">
    <property type="protein sequence ID" value="GAD48526.1"/>
    <property type="molecule type" value="Genomic_DNA"/>
</dbReference>
<dbReference type="InterPro" id="IPR020846">
    <property type="entry name" value="MFS_dom"/>
</dbReference>
<organism evidence="10 11">
    <name type="scientific">Caenibius tardaugens NBRC 16725</name>
    <dbReference type="NCBI Taxonomy" id="1219035"/>
    <lineage>
        <taxon>Bacteria</taxon>
        <taxon>Pseudomonadati</taxon>
        <taxon>Pseudomonadota</taxon>
        <taxon>Alphaproteobacteria</taxon>
        <taxon>Sphingomonadales</taxon>
        <taxon>Erythrobacteraceae</taxon>
        <taxon>Caenibius</taxon>
    </lineage>
</organism>
<dbReference type="OrthoDB" id="9812221at2"/>
<comment type="similarity">
    <text evidence="2">Belongs to the major facilitator superfamily. EmrB family.</text>
</comment>
<evidence type="ECO:0000256" key="5">
    <source>
        <dbReference type="ARBA" id="ARBA00022692"/>
    </source>
</evidence>
<dbReference type="PANTHER" id="PTHR42718:SF9">
    <property type="entry name" value="MAJOR FACILITATOR SUPERFAMILY MULTIDRUG TRANSPORTER MFSC"/>
    <property type="match status" value="1"/>
</dbReference>
<dbReference type="KEGG" id="ntd:EGO55_02595"/>
<accession>U2Y5W4</accession>
<feature type="transmembrane region" description="Helical" evidence="8">
    <location>
        <begin position="319"/>
        <end position="337"/>
    </location>
</feature>
<dbReference type="NCBIfam" id="TIGR00711">
    <property type="entry name" value="efflux_EmrB"/>
    <property type="match status" value="1"/>
</dbReference>
<evidence type="ECO:0000256" key="4">
    <source>
        <dbReference type="ARBA" id="ARBA00022475"/>
    </source>
</evidence>
<proteinExistence type="inferred from homology"/>
<feature type="transmembrane region" description="Helical" evidence="8">
    <location>
        <begin position="357"/>
        <end position="375"/>
    </location>
</feature>
<feature type="transmembrane region" description="Helical" evidence="8">
    <location>
        <begin position="185"/>
        <end position="204"/>
    </location>
</feature>
<keyword evidence="3" id="KW-0813">Transport</keyword>
<dbReference type="PROSITE" id="PS50850">
    <property type="entry name" value="MFS"/>
    <property type="match status" value="1"/>
</dbReference>
<keyword evidence="7 8" id="KW-0472">Membrane</keyword>
<evidence type="ECO:0000256" key="2">
    <source>
        <dbReference type="ARBA" id="ARBA00008537"/>
    </source>
</evidence>
<keyword evidence="11" id="KW-1185">Reference proteome</keyword>